<keyword evidence="2" id="KW-1185">Reference proteome</keyword>
<dbReference type="EMBL" id="JANCMU010000002">
    <property type="protein sequence ID" value="MDG4945805.1"/>
    <property type="molecule type" value="Genomic_DNA"/>
</dbReference>
<organism evidence="1 2">
    <name type="scientific">Profundicola chukchiensis</name>
    <dbReference type="NCBI Taxonomy" id="2961959"/>
    <lineage>
        <taxon>Bacteria</taxon>
        <taxon>Pseudomonadati</taxon>
        <taxon>Bacteroidota</taxon>
        <taxon>Flavobacteriia</taxon>
        <taxon>Flavobacteriales</taxon>
        <taxon>Weeksellaceae</taxon>
        <taxon>Profundicola</taxon>
    </lineage>
</organism>
<name>A0A9X4MYC2_9FLAO</name>
<dbReference type="Proteomes" id="UP001152599">
    <property type="component" value="Unassembled WGS sequence"/>
</dbReference>
<evidence type="ECO:0008006" key="3">
    <source>
        <dbReference type="Google" id="ProtNLM"/>
    </source>
</evidence>
<reference evidence="1" key="1">
    <citation type="submission" date="2022-07" db="EMBL/GenBank/DDBJ databases">
        <title>Description and genome-wide analysis of Profundicola chukchiensis gen. nov., sp. nov., marine bacteria isolated from bottom sediments of the Chukchi Sea.</title>
        <authorList>
            <person name="Romanenko L."/>
            <person name="Otstavnykh N."/>
            <person name="Kurilenko V."/>
            <person name="Eremeev V."/>
            <person name="Velansky P."/>
            <person name="Mikhailov V."/>
            <person name="Isaeva M."/>
        </authorList>
    </citation>
    <scope>NUCLEOTIDE SEQUENCE</scope>
    <source>
        <strain evidence="1">KMM 9713</strain>
    </source>
</reference>
<protein>
    <recommendedName>
        <fullName evidence="3">DUF4296 domain-containing protein</fullName>
    </recommendedName>
</protein>
<comment type="caution">
    <text evidence="1">The sequence shown here is derived from an EMBL/GenBank/DDBJ whole genome shotgun (WGS) entry which is preliminary data.</text>
</comment>
<dbReference type="AlphaFoldDB" id="A0A9X4MYC2"/>
<dbReference type="RefSeq" id="WP_304420365.1">
    <property type="nucleotide sequence ID" value="NZ_JANCMU010000002.1"/>
</dbReference>
<evidence type="ECO:0000313" key="2">
    <source>
        <dbReference type="Proteomes" id="UP001152599"/>
    </source>
</evidence>
<accession>A0A9X4MYC2</accession>
<sequence length="281" mass="33524">MKKVFKTLIVFTIICSTSCQNNDFQAIDHRVSLMTEADYAESQIATKYFNYKYKEDGPSFRFNTLYRDLYRDPKRIAYQKMRDDPSLTLDHAIKLVKEEYENILKQDRESYLNDLKRFRKDQDEKYKLVENKLNKFDLTTNITLKNNLEETIEDVYISTVIYFEFNSGNKIYLNTFKIDSSKFESKNLKNYTYHNAVPFAEGDSEFLSIHKPKKIEMKVYSIFENSIGYSNKKKNTDVIIDISRYPFGRIMDEQSYEKLIENDEKYLGVFLFKEDITSLYQ</sequence>
<proteinExistence type="predicted"/>
<gene>
    <name evidence="1" type="ORF">NMK71_05215</name>
</gene>
<evidence type="ECO:0000313" key="1">
    <source>
        <dbReference type="EMBL" id="MDG4945805.1"/>
    </source>
</evidence>